<sequence>MSWLFTSLQPDAENDASFLGQTLTRQLRGVATFLAPPPSSSKSLPSSDSPPPSPALLGVRNDLAELGGSFKTGLSLLSVAGISKLASNLLPVRNGAPEDGGGGCPVPGITDEILGFVAQISKLPDCWTGFPIPLDRHDFSMSNAQREHASTVEQLVPGFADLRVRVCCLMSEEQFWMIYFLLLLPRLNADDFELLSTPKIVEARNVLLHKLQKNTQVSTSEESTLHSTEKDTQVEKTQGGEFSSAEKKDLTEIVNTAERLRIDDEESTEQWSEAASISSGTFVDDPKKLEHEDDISFSDLEDDENDISTRSSGLRPAKDVRECSPSGSNHSNDWVRLNRSSAIDGGHQRTGTSKERDSEGEESNDWLTVDKFD</sequence>
<dbReference type="Proteomes" id="UP000238479">
    <property type="component" value="Chromosome 2"/>
</dbReference>
<dbReference type="PANTHER" id="PTHR31923:SF9">
    <property type="entry name" value="BSD DOMAIN-CONTAINING PROTEIN"/>
    <property type="match status" value="1"/>
</dbReference>
<feature type="compositionally biased region" description="Polar residues" evidence="1">
    <location>
        <begin position="269"/>
        <end position="281"/>
    </location>
</feature>
<dbReference type="EMBL" id="PDCK01000040">
    <property type="protein sequence ID" value="PRQ46302.1"/>
    <property type="molecule type" value="Genomic_DNA"/>
</dbReference>
<gene>
    <name evidence="3" type="ORF">RchiOBHm_Chr2g0087581</name>
</gene>
<dbReference type="InterPro" id="IPR005607">
    <property type="entry name" value="BSD_dom"/>
</dbReference>
<dbReference type="SMART" id="SM00751">
    <property type="entry name" value="BSD"/>
    <property type="match status" value="1"/>
</dbReference>
<accession>A0A2P6RIN8</accession>
<dbReference type="InterPro" id="IPR035925">
    <property type="entry name" value="BSD_dom_sf"/>
</dbReference>
<dbReference type="OMA" id="FSMLQNN"/>
<dbReference type="STRING" id="74649.A0A2P6RIN8"/>
<evidence type="ECO:0000259" key="2">
    <source>
        <dbReference type="SMART" id="SM00751"/>
    </source>
</evidence>
<evidence type="ECO:0000313" key="3">
    <source>
        <dbReference type="EMBL" id="PRQ46302.1"/>
    </source>
</evidence>
<feature type="domain" description="BSD" evidence="2">
    <location>
        <begin position="136"/>
        <end position="187"/>
    </location>
</feature>
<feature type="compositionally biased region" description="Acidic residues" evidence="1">
    <location>
        <begin position="292"/>
        <end position="306"/>
    </location>
</feature>
<feature type="region of interest" description="Disordered" evidence="1">
    <location>
        <begin position="34"/>
        <end position="56"/>
    </location>
</feature>
<dbReference type="AlphaFoldDB" id="A0A2P6RIN8"/>
<dbReference type="OrthoDB" id="1076611at2759"/>
<dbReference type="SUPFAM" id="SSF140383">
    <property type="entry name" value="BSD domain-like"/>
    <property type="match status" value="1"/>
</dbReference>
<comment type="caution">
    <text evidence="3">The sequence shown here is derived from an EMBL/GenBank/DDBJ whole genome shotgun (WGS) entry which is preliminary data.</text>
</comment>
<reference evidence="3 4" key="1">
    <citation type="journal article" date="2018" name="Nat. Genet.">
        <title>The Rosa genome provides new insights in the design of modern roses.</title>
        <authorList>
            <person name="Bendahmane M."/>
        </authorList>
    </citation>
    <scope>NUCLEOTIDE SEQUENCE [LARGE SCALE GENOMIC DNA]</scope>
    <source>
        <strain evidence="4">cv. Old Blush</strain>
    </source>
</reference>
<evidence type="ECO:0000313" key="4">
    <source>
        <dbReference type="Proteomes" id="UP000238479"/>
    </source>
</evidence>
<organism evidence="3 4">
    <name type="scientific">Rosa chinensis</name>
    <name type="common">China rose</name>
    <dbReference type="NCBI Taxonomy" id="74649"/>
    <lineage>
        <taxon>Eukaryota</taxon>
        <taxon>Viridiplantae</taxon>
        <taxon>Streptophyta</taxon>
        <taxon>Embryophyta</taxon>
        <taxon>Tracheophyta</taxon>
        <taxon>Spermatophyta</taxon>
        <taxon>Magnoliopsida</taxon>
        <taxon>eudicotyledons</taxon>
        <taxon>Gunneridae</taxon>
        <taxon>Pentapetalae</taxon>
        <taxon>rosids</taxon>
        <taxon>fabids</taxon>
        <taxon>Rosales</taxon>
        <taxon>Rosaceae</taxon>
        <taxon>Rosoideae</taxon>
        <taxon>Rosoideae incertae sedis</taxon>
        <taxon>Rosa</taxon>
    </lineage>
</organism>
<dbReference type="PANTHER" id="PTHR31923">
    <property type="entry name" value="BSD DOMAIN-CONTAINING PROTEIN"/>
    <property type="match status" value="1"/>
</dbReference>
<feature type="compositionally biased region" description="Basic and acidic residues" evidence="1">
    <location>
        <begin position="223"/>
        <end position="234"/>
    </location>
</feature>
<protein>
    <submittedName>
        <fullName evidence="3">Putative BSD domain-containing protein</fullName>
    </submittedName>
</protein>
<feature type="region of interest" description="Disordered" evidence="1">
    <location>
        <begin position="218"/>
        <end position="373"/>
    </location>
</feature>
<dbReference type="Gramene" id="PRQ46302">
    <property type="protein sequence ID" value="PRQ46302"/>
    <property type="gene ID" value="RchiOBHm_Chr2g0087581"/>
</dbReference>
<name>A0A2P6RIN8_ROSCH</name>
<evidence type="ECO:0000256" key="1">
    <source>
        <dbReference type="SAM" id="MobiDB-lite"/>
    </source>
</evidence>
<keyword evidence="4" id="KW-1185">Reference proteome</keyword>
<proteinExistence type="predicted"/>